<dbReference type="AlphaFoldDB" id="A0ABD6IEB4"/>
<sequence>MKINMTFAKLKQLSKFKKWIIIAITLTIFGLSSLSFLAFAKTNVLQTSSNIEVNKEIKFSITKTVSDLKDFLSRTDESDTDKTSENEDSKKINLADIPDLIDKQIYFALTNDKQGLEDKEKVEEYKRKNPKVFSILGDFLYIIKDPQSLDEFVQWNSLVDKNYQQMLSSYKQNPDFFIENNLIVYRGFLLPSTSSFATQVDVNIFKIDYDQKLNKLDFYLLAPFDFGQASAYSNAKSISQKVFIFQVKKNNLLNNKTKVSEKIFQQ</sequence>
<dbReference type="RefSeq" id="WP_020104645.1">
    <property type="nucleotide sequence ID" value="NZ_CP035041.1"/>
</dbReference>
<name>A0ABD6IEB4_MESHY</name>
<proteinExistence type="predicted"/>
<gene>
    <name evidence="1" type="ORF">DR101_02565</name>
</gene>
<organism evidence="1 2">
    <name type="scientific">Mesomycoplasma hyorhinis</name>
    <name type="common">Mycoplasma hyorhinis</name>
    <dbReference type="NCBI Taxonomy" id="2100"/>
    <lineage>
        <taxon>Bacteria</taxon>
        <taxon>Bacillati</taxon>
        <taxon>Mycoplasmatota</taxon>
        <taxon>Mycoplasmoidales</taxon>
        <taxon>Metamycoplasmataceae</taxon>
        <taxon>Mesomycoplasma</taxon>
    </lineage>
</organism>
<evidence type="ECO:0000313" key="2">
    <source>
        <dbReference type="Proteomes" id="UP001193384"/>
    </source>
</evidence>
<evidence type="ECO:0000313" key="1">
    <source>
        <dbReference type="EMBL" id="MXR43816.1"/>
    </source>
</evidence>
<dbReference type="EMBL" id="QQQW01000013">
    <property type="protein sequence ID" value="MXR43816.1"/>
    <property type="molecule type" value="Genomic_DNA"/>
</dbReference>
<dbReference type="GeneID" id="93248623"/>
<accession>A0ABD6IEB4</accession>
<dbReference type="Proteomes" id="UP001193384">
    <property type="component" value="Unassembled WGS sequence"/>
</dbReference>
<comment type="caution">
    <text evidence="1">The sequence shown here is derived from an EMBL/GenBank/DDBJ whole genome shotgun (WGS) entry which is preliminary data.</text>
</comment>
<protein>
    <submittedName>
        <fullName evidence="1">Uncharacterized protein</fullName>
    </submittedName>
</protein>
<reference evidence="1 2" key="1">
    <citation type="submission" date="2018-07" db="EMBL/GenBank/DDBJ databases">
        <title>Genetic characterization of Mycoplasma hyopneumoniae, M. hyorhinis and M. flocculare isolates through whole genome sequencing analysis: comparative analysis of sequence types and putative genes involved in virulence.</title>
        <authorList>
            <person name="Fourour S."/>
            <person name="Lucas P."/>
            <person name="Touzain F."/>
            <person name="Tocqueville V."/>
            <person name="Kempf I."/>
            <person name="Marois-Crehan C."/>
        </authorList>
    </citation>
    <scope>NUCLEOTIDE SEQUENCE [LARGE SCALE GENOMIC DNA]</scope>
    <source>
        <strain evidence="1 2">MHR389</strain>
    </source>
</reference>